<dbReference type="Pfam" id="PF13377">
    <property type="entry name" value="Peripla_BP_3"/>
    <property type="match status" value="1"/>
</dbReference>
<organism evidence="5 6">
    <name type="scientific">Labrys miyagiensis</name>
    <dbReference type="NCBI Taxonomy" id="346912"/>
    <lineage>
        <taxon>Bacteria</taxon>
        <taxon>Pseudomonadati</taxon>
        <taxon>Pseudomonadota</taxon>
        <taxon>Alphaproteobacteria</taxon>
        <taxon>Hyphomicrobiales</taxon>
        <taxon>Xanthobacteraceae</taxon>
        <taxon>Labrys</taxon>
    </lineage>
</organism>
<dbReference type="InterPro" id="IPR028082">
    <property type="entry name" value="Peripla_BP_I"/>
</dbReference>
<dbReference type="RefSeq" id="WP_284310646.1">
    <property type="nucleotide sequence ID" value="NZ_BSPC01000006.1"/>
</dbReference>
<dbReference type="SUPFAM" id="SSF47413">
    <property type="entry name" value="lambda repressor-like DNA-binding domains"/>
    <property type="match status" value="1"/>
</dbReference>
<keyword evidence="2" id="KW-0238">DNA-binding</keyword>
<keyword evidence="1" id="KW-0805">Transcription regulation</keyword>
<feature type="domain" description="HTH lacI-type" evidence="4">
    <location>
        <begin position="11"/>
        <end position="65"/>
    </location>
</feature>
<dbReference type="InterPro" id="IPR046335">
    <property type="entry name" value="LacI/GalR-like_sensor"/>
</dbReference>
<keyword evidence="3" id="KW-0804">Transcription</keyword>
<evidence type="ECO:0000313" key="6">
    <source>
        <dbReference type="Proteomes" id="UP001156882"/>
    </source>
</evidence>
<evidence type="ECO:0000256" key="1">
    <source>
        <dbReference type="ARBA" id="ARBA00023015"/>
    </source>
</evidence>
<dbReference type="Gene3D" id="3.40.50.2300">
    <property type="match status" value="2"/>
</dbReference>
<dbReference type="PANTHER" id="PTHR30146">
    <property type="entry name" value="LACI-RELATED TRANSCRIPTIONAL REPRESSOR"/>
    <property type="match status" value="1"/>
</dbReference>
<dbReference type="SUPFAM" id="SSF53822">
    <property type="entry name" value="Periplasmic binding protein-like I"/>
    <property type="match status" value="1"/>
</dbReference>
<dbReference type="CDD" id="cd01392">
    <property type="entry name" value="HTH_LacI"/>
    <property type="match status" value="1"/>
</dbReference>
<evidence type="ECO:0000256" key="3">
    <source>
        <dbReference type="ARBA" id="ARBA00023163"/>
    </source>
</evidence>
<dbReference type="Pfam" id="PF00356">
    <property type="entry name" value="LacI"/>
    <property type="match status" value="1"/>
</dbReference>
<dbReference type="PANTHER" id="PTHR30146:SF138">
    <property type="entry name" value="TRANSCRIPTIONAL REGULATORY PROTEIN"/>
    <property type="match status" value="1"/>
</dbReference>
<evidence type="ECO:0000313" key="5">
    <source>
        <dbReference type="EMBL" id="GLS17805.1"/>
    </source>
</evidence>
<proteinExistence type="predicted"/>
<dbReference type="SMART" id="SM00354">
    <property type="entry name" value="HTH_LACI"/>
    <property type="match status" value="1"/>
</dbReference>
<reference evidence="6" key="1">
    <citation type="journal article" date="2019" name="Int. J. Syst. Evol. Microbiol.">
        <title>The Global Catalogue of Microorganisms (GCM) 10K type strain sequencing project: providing services to taxonomists for standard genome sequencing and annotation.</title>
        <authorList>
            <consortium name="The Broad Institute Genomics Platform"/>
            <consortium name="The Broad Institute Genome Sequencing Center for Infectious Disease"/>
            <person name="Wu L."/>
            <person name="Ma J."/>
        </authorList>
    </citation>
    <scope>NUCLEOTIDE SEQUENCE [LARGE SCALE GENOMIC DNA]</scope>
    <source>
        <strain evidence="6">NBRC 101365</strain>
    </source>
</reference>
<dbReference type="Gene3D" id="1.10.260.40">
    <property type="entry name" value="lambda repressor-like DNA-binding domains"/>
    <property type="match status" value="1"/>
</dbReference>
<dbReference type="EMBL" id="BSPC01000006">
    <property type="protein sequence ID" value="GLS17805.1"/>
    <property type="molecule type" value="Genomic_DNA"/>
</dbReference>
<dbReference type="PROSITE" id="PS00356">
    <property type="entry name" value="HTH_LACI_1"/>
    <property type="match status" value="1"/>
</dbReference>
<accession>A0ABQ6CCZ2</accession>
<dbReference type="InterPro" id="IPR000843">
    <property type="entry name" value="HTH_LacI"/>
</dbReference>
<gene>
    <name evidence="5" type="primary">socR</name>
    <name evidence="5" type="ORF">GCM10007874_08200</name>
</gene>
<dbReference type="Proteomes" id="UP001156882">
    <property type="component" value="Unassembled WGS sequence"/>
</dbReference>
<dbReference type="InterPro" id="IPR010982">
    <property type="entry name" value="Lambda_DNA-bd_dom_sf"/>
</dbReference>
<protein>
    <submittedName>
        <fullName evidence="5">LacI family transcriptional regulator</fullName>
    </submittedName>
</protein>
<name>A0ABQ6CCZ2_9HYPH</name>
<dbReference type="CDD" id="cd06267">
    <property type="entry name" value="PBP1_LacI_sugar_binding-like"/>
    <property type="match status" value="1"/>
</dbReference>
<evidence type="ECO:0000256" key="2">
    <source>
        <dbReference type="ARBA" id="ARBA00023125"/>
    </source>
</evidence>
<sequence>MNNDIIARRAVTVADVARAAQVSKATAARALGGYGSVSAAVTQRVLETARRLDYRPNELARTMATGRSGTIGVIIGDIENPFFGLAVRGISDLAAEAGFDVILSNSSETLAAEQSATRVFLTKRVDGLIVAPATMHDGAHLKDALAQGCPLVLLDRDVPGLPVDVAFIDDQAAAREATDLLLASGHRRLAYITATSASDTRYYGSEQIALTTVQNRIAGFLEAATAAGLTESERQIRLGASTTTRSQAILLELLRQPDRPTAVLSSDSKIALEVFRAARALGLRVPQDLSLITFDDADWTSAVSPTVTVVSQPSYQLGHTAARMLIDRISGDTVAPRRCVLETALINRESVSVWPALHVKNRL</sequence>
<evidence type="ECO:0000259" key="4">
    <source>
        <dbReference type="PROSITE" id="PS50932"/>
    </source>
</evidence>
<comment type="caution">
    <text evidence="5">The sequence shown here is derived from an EMBL/GenBank/DDBJ whole genome shotgun (WGS) entry which is preliminary data.</text>
</comment>
<keyword evidence="6" id="KW-1185">Reference proteome</keyword>
<dbReference type="PROSITE" id="PS50932">
    <property type="entry name" value="HTH_LACI_2"/>
    <property type="match status" value="1"/>
</dbReference>